<dbReference type="Pfam" id="PF00512">
    <property type="entry name" value="HisKA"/>
    <property type="match status" value="1"/>
</dbReference>
<sequence length="614" mass="69396">MALMSFALLGVMAMQYYFIKESYGLKSQLFNQAVNNALKNVSTKLEKKEAMVFLAQKADKELQRNQEKSLKSNLHKSDKEIEDLYKKRKKIKQQNEIIAFVKRMEANQAKSDSVFRLRDSLVRTKYPYRMVYNGPVIAENVPFSVNFKVDVDQIVDDYGIVHTIQRQSIIETPPIVSGKKIVKRGAAVVDTVRKYMVQDPVLGTVLKTIPKPNFLTGISEAELKLASQKNQNQAKKVNNYLDSVEKSGNKSAVFEDIASEMQQVNVPLEKRIQPQTIDSLLALELANNGINLNYSYKISSVQDDSVIFTKASLNNDKFVPENTYRTLLFAKDLVRDAGYLTITFPQKNTLILNNMGTILFSSAGLLLILAASFIYTILSILRQKKVSEMKTDFINNMTHEFKTPVATIMIASEALKDPEINDNKARVSKLAGIIYDENIRLGNHIERVLNIAKIDKDDLKLEQEHQDVNDIITNVVDSMSLQLQKKEANINLYLNAPRSTIVADELHLSNVIFNLIDNANKYSPGQPEITVTTENIGNQIIVKISDKGIGMNRDQQKKIFEQFYRIPTGNLHDVKGFGLGLSYVSNMVKRMNGSINVRSEKDKGSEFEIKFTLA</sequence>
<dbReference type="InterPro" id="IPR003661">
    <property type="entry name" value="HisK_dim/P_dom"/>
</dbReference>
<keyword evidence="3" id="KW-0597">Phosphoprotein</keyword>
<keyword evidence="8" id="KW-0472">Membrane</keyword>
<dbReference type="SMART" id="SM00388">
    <property type="entry name" value="HisKA"/>
    <property type="match status" value="1"/>
</dbReference>
<keyword evidence="8" id="KW-0812">Transmembrane</keyword>
<proteinExistence type="predicted"/>
<dbReference type="InterPro" id="IPR004358">
    <property type="entry name" value="Sig_transdc_His_kin-like_C"/>
</dbReference>
<organism evidence="10 11">
    <name type="scientific">Pedobacter segetis</name>
    <dbReference type="NCBI Taxonomy" id="2793069"/>
    <lineage>
        <taxon>Bacteria</taxon>
        <taxon>Pseudomonadati</taxon>
        <taxon>Bacteroidota</taxon>
        <taxon>Sphingobacteriia</taxon>
        <taxon>Sphingobacteriales</taxon>
        <taxon>Sphingobacteriaceae</taxon>
        <taxon>Pedobacter</taxon>
    </lineage>
</organism>
<evidence type="ECO:0000256" key="2">
    <source>
        <dbReference type="ARBA" id="ARBA00012438"/>
    </source>
</evidence>
<dbReference type="SUPFAM" id="SSF55874">
    <property type="entry name" value="ATPase domain of HSP90 chaperone/DNA topoisomerase II/histidine kinase"/>
    <property type="match status" value="1"/>
</dbReference>
<dbReference type="PANTHER" id="PTHR45453:SF1">
    <property type="entry name" value="PHOSPHATE REGULON SENSOR PROTEIN PHOR"/>
    <property type="match status" value="1"/>
</dbReference>
<evidence type="ECO:0000313" key="11">
    <source>
        <dbReference type="Proteomes" id="UP000660024"/>
    </source>
</evidence>
<evidence type="ECO:0000256" key="5">
    <source>
        <dbReference type="ARBA" id="ARBA00022777"/>
    </source>
</evidence>
<protein>
    <recommendedName>
        <fullName evidence="2">histidine kinase</fullName>
        <ecNumber evidence="2">2.7.13.3</ecNumber>
    </recommendedName>
</protein>
<comment type="caution">
    <text evidence="10">The sequence shown here is derived from an EMBL/GenBank/DDBJ whole genome shotgun (WGS) entry which is preliminary data.</text>
</comment>
<keyword evidence="6" id="KW-0902">Two-component regulatory system</keyword>
<keyword evidence="7" id="KW-0175">Coiled coil</keyword>
<feature type="domain" description="Histidine kinase" evidence="9">
    <location>
        <begin position="396"/>
        <end position="614"/>
    </location>
</feature>
<comment type="catalytic activity">
    <reaction evidence="1">
        <text>ATP + protein L-histidine = ADP + protein N-phospho-L-histidine.</text>
        <dbReference type="EC" id="2.7.13.3"/>
    </reaction>
</comment>
<evidence type="ECO:0000256" key="4">
    <source>
        <dbReference type="ARBA" id="ARBA00022679"/>
    </source>
</evidence>
<evidence type="ECO:0000256" key="1">
    <source>
        <dbReference type="ARBA" id="ARBA00000085"/>
    </source>
</evidence>
<dbReference type="SMART" id="SM00387">
    <property type="entry name" value="HATPase_c"/>
    <property type="match status" value="1"/>
</dbReference>
<keyword evidence="11" id="KW-1185">Reference proteome</keyword>
<feature type="coiled-coil region" evidence="7">
    <location>
        <begin position="31"/>
        <end position="94"/>
    </location>
</feature>
<gene>
    <name evidence="10" type="ORF">I5M32_00860</name>
</gene>
<evidence type="ECO:0000256" key="7">
    <source>
        <dbReference type="SAM" id="Coils"/>
    </source>
</evidence>
<dbReference type="GO" id="GO:0016301">
    <property type="term" value="F:kinase activity"/>
    <property type="evidence" value="ECO:0007669"/>
    <property type="project" value="UniProtKB-KW"/>
</dbReference>
<dbReference type="Proteomes" id="UP000660024">
    <property type="component" value="Unassembled WGS sequence"/>
</dbReference>
<feature type="transmembrane region" description="Helical" evidence="8">
    <location>
        <begin position="358"/>
        <end position="381"/>
    </location>
</feature>
<dbReference type="Pfam" id="PF02518">
    <property type="entry name" value="HATPase_c"/>
    <property type="match status" value="1"/>
</dbReference>
<evidence type="ECO:0000256" key="6">
    <source>
        <dbReference type="ARBA" id="ARBA00023012"/>
    </source>
</evidence>
<dbReference type="InterPro" id="IPR003594">
    <property type="entry name" value="HATPase_dom"/>
</dbReference>
<evidence type="ECO:0000256" key="8">
    <source>
        <dbReference type="SAM" id="Phobius"/>
    </source>
</evidence>
<dbReference type="InterPro" id="IPR005467">
    <property type="entry name" value="His_kinase_dom"/>
</dbReference>
<dbReference type="InterPro" id="IPR050351">
    <property type="entry name" value="BphY/WalK/GraS-like"/>
</dbReference>
<reference evidence="10 11" key="1">
    <citation type="submission" date="2020-12" db="EMBL/GenBank/DDBJ databases">
        <title>Bacterial novel species Pedobacter sp. SD-b isolated from soil.</title>
        <authorList>
            <person name="Jung H.-Y."/>
        </authorList>
    </citation>
    <scope>NUCLEOTIDE SEQUENCE [LARGE SCALE GENOMIC DNA]</scope>
    <source>
        <strain evidence="10 11">SD-b</strain>
    </source>
</reference>
<dbReference type="InterPro" id="IPR036097">
    <property type="entry name" value="HisK_dim/P_sf"/>
</dbReference>
<name>A0ABS1BF52_9SPHI</name>
<dbReference type="PRINTS" id="PR00344">
    <property type="entry name" value="BCTRLSENSOR"/>
</dbReference>
<dbReference type="Gene3D" id="3.30.565.10">
    <property type="entry name" value="Histidine kinase-like ATPase, C-terminal domain"/>
    <property type="match status" value="1"/>
</dbReference>
<keyword evidence="4" id="KW-0808">Transferase</keyword>
<keyword evidence="8" id="KW-1133">Transmembrane helix</keyword>
<dbReference type="Gene3D" id="1.10.287.130">
    <property type="match status" value="1"/>
</dbReference>
<dbReference type="SUPFAM" id="SSF47384">
    <property type="entry name" value="Homodimeric domain of signal transducing histidine kinase"/>
    <property type="match status" value="1"/>
</dbReference>
<dbReference type="PROSITE" id="PS50109">
    <property type="entry name" value="HIS_KIN"/>
    <property type="match status" value="1"/>
</dbReference>
<dbReference type="CDD" id="cd00082">
    <property type="entry name" value="HisKA"/>
    <property type="match status" value="1"/>
</dbReference>
<dbReference type="InterPro" id="IPR036890">
    <property type="entry name" value="HATPase_C_sf"/>
</dbReference>
<dbReference type="EMBL" id="JAEHFY010000001">
    <property type="protein sequence ID" value="MBK0381495.1"/>
    <property type="molecule type" value="Genomic_DNA"/>
</dbReference>
<dbReference type="PANTHER" id="PTHR45453">
    <property type="entry name" value="PHOSPHATE REGULON SENSOR PROTEIN PHOR"/>
    <property type="match status" value="1"/>
</dbReference>
<evidence type="ECO:0000259" key="9">
    <source>
        <dbReference type="PROSITE" id="PS50109"/>
    </source>
</evidence>
<evidence type="ECO:0000256" key="3">
    <source>
        <dbReference type="ARBA" id="ARBA00022553"/>
    </source>
</evidence>
<dbReference type="EC" id="2.7.13.3" evidence="2"/>
<evidence type="ECO:0000313" key="10">
    <source>
        <dbReference type="EMBL" id="MBK0381495.1"/>
    </source>
</evidence>
<keyword evidence="5 10" id="KW-0418">Kinase</keyword>
<accession>A0ABS1BF52</accession>
<dbReference type="CDD" id="cd00075">
    <property type="entry name" value="HATPase"/>
    <property type="match status" value="1"/>
</dbReference>